<organism evidence="1 2">
    <name type="scientific">Caenorhabditis auriculariae</name>
    <dbReference type="NCBI Taxonomy" id="2777116"/>
    <lineage>
        <taxon>Eukaryota</taxon>
        <taxon>Metazoa</taxon>
        <taxon>Ecdysozoa</taxon>
        <taxon>Nematoda</taxon>
        <taxon>Chromadorea</taxon>
        <taxon>Rhabditida</taxon>
        <taxon>Rhabditina</taxon>
        <taxon>Rhabditomorpha</taxon>
        <taxon>Rhabditoidea</taxon>
        <taxon>Rhabditidae</taxon>
        <taxon>Peloderinae</taxon>
        <taxon>Caenorhabditis</taxon>
    </lineage>
</organism>
<accession>A0A8S1HVF6</accession>
<proteinExistence type="predicted"/>
<evidence type="ECO:0000313" key="2">
    <source>
        <dbReference type="Proteomes" id="UP000835052"/>
    </source>
</evidence>
<dbReference type="Proteomes" id="UP000835052">
    <property type="component" value="Unassembled WGS sequence"/>
</dbReference>
<gene>
    <name evidence="1" type="ORF">CAUJ_LOCUS15718</name>
</gene>
<protein>
    <submittedName>
        <fullName evidence="1">Uncharacterized protein</fullName>
    </submittedName>
</protein>
<evidence type="ECO:0000313" key="1">
    <source>
        <dbReference type="EMBL" id="CAD6199819.1"/>
    </source>
</evidence>
<sequence>MMISGLAGKTYPFLCVTVGVPTTNISHIPWLGRGGSRICVHVDRRQAHNLLRYGIGGATEIIVRSFQCRTFLTSSFVRKPRNVGRKSASLKFFSNRSFALQSNQLSQHLMQTRTLLLFPIKLRLQVPVPTAAHGARHHELVAQKCSFR</sequence>
<comment type="caution">
    <text evidence="1">The sequence shown here is derived from an EMBL/GenBank/DDBJ whole genome shotgun (WGS) entry which is preliminary data.</text>
</comment>
<dbReference type="EMBL" id="CAJGYM010000205">
    <property type="protein sequence ID" value="CAD6199819.1"/>
    <property type="molecule type" value="Genomic_DNA"/>
</dbReference>
<dbReference type="AlphaFoldDB" id="A0A8S1HVF6"/>
<keyword evidence="2" id="KW-1185">Reference proteome</keyword>
<reference evidence="1" key="1">
    <citation type="submission" date="2020-10" db="EMBL/GenBank/DDBJ databases">
        <authorList>
            <person name="Kikuchi T."/>
        </authorList>
    </citation>
    <scope>NUCLEOTIDE SEQUENCE</scope>
    <source>
        <strain evidence="1">NKZ352</strain>
    </source>
</reference>
<name>A0A8S1HVF6_9PELO</name>